<dbReference type="SUPFAM" id="SSF53474">
    <property type="entry name" value="alpha/beta-Hydrolases"/>
    <property type="match status" value="1"/>
</dbReference>
<sequence length="235" mass="24545">MNASSQGSGAETISFAGRKLEWRGATRESAAGTVVALKLHTDRGDIDARFHPAPAGSATKQLGVVWVGGAGGGLDGPARGLYPAASEQLQQAGIASLRLHYRRPNELRDCVLDTLAGVAFLAREGATRVAVVGHSFGGAVVISAGASSPNIKAVVPMSSQTSGTELTPAVAPRPMLLIHGTNDDVLPDRCSRQIYAAAGEPKEIKLYPGAGHGLDEVRQELLDLLVRWIPEKLAK</sequence>
<evidence type="ECO:0000259" key="2">
    <source>
        <dbReference type="Pfam" id="PF01738"/>
    </source>
</evidence>
<organism evidence="3">
    <name type="scientific">uncultured Chthoniobacterales bacterium</name>
    <dbReference type="NCBI Taxonomy" id="1836801"/>
    <lineage>
        <taxon>Bacteria</taxon>
        <taxon>Pseudomonadati</taxon>
        <taxon>Verrucomicrobiota</taxon>
        <taxon>Spartobacteria</taxon>
        <taxon>Chthoniobacterales</taxon>
        <taxon>environmental samples</taxon>
    </lineage>
</organism>
<name>A0A6J4HJF1_9BACT</name>
<dbReference type="PANTHER" id="PTHR22946">
    <property type="entry name" value="DIENELACTONE HYDROLASE DOMAIN-CONTAINING PROTEIN-RELATED"/>
    <property type="match status" value="1"/>
</dbReference>
<accession>A0A6J4HJF1</accession>
<dbReference type="PANTHER" id="PTHR22946:SF9">
    <property type="entry name" value="POLYKETIDE TRANSFERASE AF380"/>
    <property type="match status" value="1"/>
</dbReference>
<dbReference type="EMBL" id="CADCTA010000047">
    <property type="protein sequence ID" value="CAA9226585.1"/>
    <property type="molecule type" value="Genomic_DNA"/>
</dbReference>
<proteinExistence type="predicted"/>
<feature type="domain" description="Dienelactone hydrolase" evidence="2">
    <location>
        <begin position="101"/>
        <end position="215"/>
    </location>
</feature>
<evidence type="ECO:0000256" key="1">
    <source>
        <dbReference type="ARBA" id="ARBA00022801"/>
    </source>
</evidence>
<dbReference type="AlphaFoldDB" id="A0A6J4HJF1"/>
<reference evidence="3" key="1">
    <citation type="submission" date="2020-02" db="EMBL/GenBank/DDBJ databases">
        <authorList>
            <person name="Meier V. D."/>
        </authorList>
    </citation>
    <scope>NUCLEOTIDE SEQUENCE</scope>
    <source>
        <strain evidence="3">AVDCRST_MAG42</strain>
    </source>
</reference>
<protein>
    <recommendedName>
        <fullName evidence="2">Dienelactone hydrolase domain-containing protein</fullName>
    </recommendedName>
</protein>
<dbReference type="InterPro" id="IPR002925">
    <property type="entry name" value="Dienelactn_hydro"/>
</dbReference>
<evidence type="ECO:0000313" key="3">
    <source>
        <dbReference type="EMBL" id="CAA9226585.1"/>
    </source>
</evidence>
<dbReference type="GO" id="GO:0052689">
    <property type="term" value="F:carboxylic ester hydrolase activity"/>
    <property type="evidence" value="ECO:0007669"/>
    <property type="project" value="UniProtKB-ARBA"/>
</dbReference>
<keyword evidence="1" id="KW-0378">Hydrolase</keyword>
<dbReference type="Gene3D" id="3.40.50.1820">
    <property type="entry name" value="alpha/beta hydrolase"/>
    <property type="match status" value="1"/>
</dbReference>
<gene>
    <name evidence="3" type="ORF">AVDCRST_MAG42-881</name>
</gene>
<dbReference type="InterPro" id="IPR050261">
    <property type="entry name" value="FrsA_esterase"/>
</dbReference>
<dbReference type="Pfam" id="PF01738">
    <property type="entry name" value="DLH"/>
    <property type="match status" value="1"/>
</dbReference>
<dbReference type="InterPro" id="IPR029058">
    <property type="entry name" value="AB_hydrolase_fold"/>
</dbReference>